<dbReference type="CDD" id="cd00165">
    <property type="entry name" value="S4"/>
    <property type="match status" value="1"/>
</dbReference>
<proteinExistence type="predicted"/>
<dbReference type="Proteomes" id="UP000779049">
    <property type="component" value="Unassembled WGS sequence"/>
</dbReference>
<feature type="domain" description="RNA-binding S4" evidence="2">
    <location>
        <begin position="175"/>
        <end position="232"/>
    </location>
</feature>
<dbReference type="Gene3D" id="3.30.1370.160">
    <property type="match status" value="1"/>
</dbReference>
<dbReference type="InterPro" id="IPR036986">
    <property type="entry name" value="S4_RNA-bd_sf"/>
</dbReference>
<sequence>MEKEEILLQKRLIELSRTAYQRGIVMFSDFLNLNELNILHTTPKDMLFAQYETFGGYASSERQMAAFLPDALCYEYQYPFSAIRICPLGKKFAEELSHRDYLGAVLNLGIERCTIGDILVLGKEAVVFVEDQIADFLTDNLTRIRHTSVMAKREDISSFHYEPAYEVIKGTVASVRLDSLLAQAFGSSRSRLSGLIEGKKVFVNGKLILSNGYRIKEEDVISVRGLGKFKYMGILSETRKGRCYVEIRKYI</sequence>
<dbReference type="Gene3D" id="3.30.70.330">
    <property type="match status" value="1"/>
</dbReference>
<dbReference type="EMBL" id="VIRV01000016">
    <property type="protein sequence ID" value="MBY0759458.1"/>
    <property type="molecule type" value="Genomic_DNA"/>
</dbReference>
<evidence type="ECO:0000313" key="3">
    <source>
        <dbReference type="EMBL" id="MBY0759458.1"/>
    </source>
</evidence>
<dbReference type="Pfam" id="PF17774">
    <property type="entry name" value="YlmH_RBD"/>
    <property type="match status" value="1"/>
</dbReference>
<dbReference type="Gene3D" id="3.10.290.10">
    <property type="entry name" value="RNA-binding S4 domain"/>
    <property type="match status" value="1"/>
</dbReference>
<gene>
    <name evidence="3" type="ORF">FLB61_10235</name>
</gene>
<name>A0ABS7L8P2_9FIRM</name>
<organism evidence="3 4">
    <name type="scientific">Sellimonas caecigallum</name>
    <dbReference type="NCBI Taxonomy" id="2592333"/>
    <lineage>
        <taxon>Bacteria</taxon>
        <taxon>Bacillati</taxon>
        <taxon>Bacillota</taxon>
        <taxon>Clostridia</taxon>
        <taxon>Lachnospirales</taxon>
        <taxon>Lachnospiraceae</taxon>
        <taxon>Sellimonas</taxon>
    </lineage>
</organism>
<reference evidence="3 4" key="1">
    <citation type="journal article" date="2020" name="New Microbes New Infect">
        <title>Sellimonas caecigallum sp. nov., description and genome sequence of a new member of the Sellimonas genus isolated from the cecum of feral chicken.</title>
        <authorList>
            <person name="Wongkuna S."/>
            <person name="Ghimire S."/>
            <person name="Antony L."/>
            <person name="Chankhamhaengdecha S."/>
            <person name="Janvilisri T."/>
            <person name="Scaria J."/>
        </authorList>
    </citation>
    <scope>NUCLEOTIDE SEQUENCE [LARGE SCALE GENOMIC DNA]</scope>
    <source>
        <strain evidence="3 4">SW451</strain>
    </source>
</reference>
<keyword evidence="1" id="KW-0694">RNA-binding</keyword>
<evidence type="ECO:0000259" key="2">
    <source>
        <dbReference type="SMART" id="SM00363"/>
    </source>
</evidence>
<dbReference type="Pfam" id="PF01479">
    <property type="entry name" value="S4"/>
    <property type="match status" value="1"/>
</dbReference>
<dbReference type="SMART" id="SM00363">
    <property type="entry name" value="S4"/>
    <property type="match status" value="1"/>
</dbReference>
<dbReference type="InterPro" id="IPR012677">
    <property type="entry name" value="Nucleotide-bd_a/b_plait_sf"/>
</dbReference>
<dbReference type="RefSeq" id="WP_221920071.1">
    <property type="nucleotide sequence ID" value="NZ_CP173660.1"/>
</dbReference>
<dbReference type="PANTHER" id="PTHR13633">
    <property type="entry name" value="MITOCHONDRIAL TRANSCRIPTION RESCUE FACTOR 1"/>
    <property type="match status" value="1"/>
</dbReference>
<dbReference type="InterPro" id="IPR002942">
    <property type="entry name" value="S4_RNA-bd"/>
</dbReference>
<comment type="caution">
    <text evidence="3">The sequence shown here is derived from an EMBL/GenBank/DDBJ whole genome shotgun (WGS) entry which is preliminary data.</text>
</comment>
<dbReference type="PROSITE" id="PS50889">
    <property type="entry name" value="S4"/>
    <property type="match status" value="1"/>
</dbReference>
<dbReference type="SUPFAM" id="SSF55174">
    <property type="entry name" value="Alpha-L RNA-binding motif"/>
    <property type="match status" value="1"/>
</dbReference>
<evidence type="ECO:0000256" key="1">
    <source>
        <dbReference type="PROSITE-ProRule" id="PRU00182"/>
    </source>
</evidence>
<dbReference type="InterPro" id="IPR040591">
    <property type="entry name" value="RqcP2_RBD"/>
</dbReference>
<keyword evidence="4" id="KW-1185">Reference proteome</keyword>
<dbReference type="PANTHER" id="PTHR13633:SF3">
    <property type="entry name" value="MITOCHONDRIAL TRANSCRIPTION RESCUE FACTOR 1"/>
    <property type="match status" value="1"/>
</dbReference>
<evidence type="ECO:0000313" key="4">
    <source>
        <dbReference type="Proteomes" id="UP000779049"/>
    </source>
</evidence>
<protein>
    <submittedName>
        <fullName evidence="3">RNA-binding protein</fullName>
    </submittedName>
</protein>
<accession>A0ABS7L8P2</accession>